<reference evidence="2 3" key="1">
    <citation type="submission" date="2021-02" db="EMBL/GenBank/DDBJ databases">
        <title>Porcisia hertigi Genome sequencing and assembly.</title>
        <authorList>
            <person name="Almutairi H."/>
            <person name="Gatherer D."/>
        </authorList>
    </citation>
    <scope>NUCLEOTIDE SEQUENCE [LARGE SCALE GENOMIC DNA]</scope>
    <source>
        <strain evidence="2 3">C119</strain>
    </source>
</reference>
<feature type="compositionally biased region" description="Low complexity" evidence="1">
    <location>
        <begin position="8"/>
        <end position="25"/>
    </location>
</feature>
<feature type="region of interest" description="Disordered" evidence="1">
    <location>
        <begin position="778"/>
        <end position="813"/>
    </location>
</feature>
<protein>
    <submittedName>
        <fullName evidence="2">Uncharacterized protein</fullName>
    </submittedName>
</protein>
<accession>A0A836I7K5</accession>
<comment type="caution">
    <text evidence="2">The sequence shown here is derived from an EMBL/GenBank/DDBJ whole genome shotgun (WGS) entry which is preliminary data.</text>
</comment>
<organism evidence="2 3">
    <name type="scientific">Porcisia hertigi</name>
    <dbReference type="NCBI Taxonomy" id="2761500"/>
    <lineage>
        <taxon>Eukaryota</taxon>
        <taxon>Discoba</taxon>
        <taxon>Euglenozoa</taxon>
        <taxon>Kinetoplastea</taxon>
        <taxon>Metakinetoplastina</taxon>
        <taxon>Trypanosomatida</taxon>
        <taxon>Trypanosomatidae</taxon>
        <taxon>Leishmaniinae</taxon>
        <taxon>Porcisia</taxon>
    </lineage>
</organism>
<dbReference type="RefSeq" id="XP_067757007.1">
    <property type="nucleotide sequence ID" value="XM_067900807.1"/>
</dbReference>
<evidence type="ECO:0000313" key="3">
    <source>
        <dbReference type="Proteomes" id="UP000674318"/>
    </source>
</evidence>
<feature type="region of interest" description="Disordered" evidence="1">
    <location>
        <begin position="271"/>
        <end position="292"/>
    </location>
</feature>
<evidence type="ECO:0000256" key="1">
    <source>
        <dbReference type="SAM" id="MobiDB-lite"/>
    </source>
</evidence>
<sequence length="1089" mass="117876">MHGRRHASASPPSSSLSASAPAISSFPGLSRDGGAHRRSTPSLSPRPQNHSRPPQTRAHWHDPGDERTLSLERSLTMSPLALALQAQWRQLQQEMLSPSSLRSEQSDTHTAEMEEDVLRVLGMIAAQPDMAVKDAAHTVPYLVALGQMPLPSLRTQVVALSALRGVLSSLTCVFGNETAEAFVCDVFLGEHQALQALIWAALIAMEEFHDATGIHHSGSAKADIRSSPPSALGSSFAAPLARSSHRSLLSRSHRDAPKADEAMRESRAFLKDLGEETPLPHPNVSSRVDKGSFEPLDEKTALRGRVTHVALQLLRDAAILCGPIADAMLSSGALFKMCMYSLHSLPPPPPAINPGGPTVKPSRGGSENLYLAGLRRCEDIVSLFLTLLNAESTRRNEASLVLCSFHAPRGVCALAQCLVRTSLFAPGAVLEEASTLLWNALKVLARLTRSCPTAVRLLLSENTGVPAFLVQVLRVPVAEIREAGALWAAALLETQPEASAELVSSLFDATLPPAKTMMPPSSTPLPVFVASLIEMLRWRGAEMHVFRVSAILCWRLLLLSDPSRVAALLSLDSSVLATLIELIMRGATCSPSSSTDALPLRLTALEALHVLALSYALGSIETRANLESKVLWGQLSSTTLRQLRTDAHSLLEQTHPAYWNAFPAMEVDSREGATELSDEVRLAASGSDRGRRLAMRISTGAAWRQVVLESLWELTGAAAATDAASAHTRVGDGHVVTQQSQRPKGLSTAALRPGAGMSASDVFGSSPIRVLNPASLSRASAGKVGPAGGEISKDKERDRSTASLLDSTENPTFTHAPRTIREATLLPTQQSTTAFRFHVVQQADSLGGSFVQDSMRVVLRLAQHYTQATTPSSTSSSKIPSSSFFAAGEGQCRGPLQYRSPLRGFSRSRSASPSLPTVPGAPALTTSPSALFGTAPRFVDTNTRIEKERNPFAHVTRSAERWQAQPPRRQWRVEEMQRDDVLLFLVYYANLMTDLPEAIAAVEDHLYYLRRQLQLCPTREIRRRCVLNDLYMNVYPKVHLFLRYIDQQARRSRSVLQLLSTFSGGTIHSGNVVDVYDAVGHCTGLSTAD</sequence>
<dbReference type="InterPro" id="IPR016024">
    <property type="entry name" value="ARM-type_fold"/>
</dbReference>
<gene>
    <name evidence="2" type="ORF">JKF63_04835</name>
</gene>
<keyword evidence="3" id="KW-1185">Reference proteome</keyword>
<dbReference type="KEGG" id="phet:94290884"/>
<dbReference type="SUPFAM" id="SSF48371">
    <property type="entry name" value="ARM repeat"/>
    <property type="match status" value="1"/>
</dbReference>
<feature type="compositionally biased region" description="Basic and acidic residues" evidence="1">
    <location>
        <begin position="791"/>
        <end position="800"/>
    </location>
</feature>
<feature type="region of interest" description="Disordered" evidence="1">
    <location>
        <begin position="1"/>
        <end position="66"/>
    </location>
</feature>
<dbReference type="AlphaFoldDB" id="A0A836I7K5"/>
<dbReference type="EMBL" id="JAFJZO010000023">
    <property type="protein sequence ID" value="KAG5504384.1"/>
    <property type="molecule type" value="Genomic_DNA"/>
</dbReference>
<evidence type="ECO:0000313" key="2">
    <source>
        <dbReference type="EMBL" id="KAG5504384.1"/>
    </source>
</evidence>
<dbReference type="GeneID" id="94290884"/>
<dbReference type="OrthoDB" id="273204at2759"/>
<proteinExistence type="predicted"/>
<dbReference type="Proteomes" id="UP000674318">
    <property type="component" value="Unassembled WGS sequence"/>
</dbReference>
<feature type="compositionally biased region" description="Polar residues" evidence="1">
    <location>
        <begin position="40"/>
        <end position="54"/>
    </location>
</feature>
<name>A0A836I7K5_9TRYP</name>
<feature type="compositionally biased region" description="Polar residues" evidence="1">
    <location>
        <begin position="801"/>
        <end position="813"/>
    </location>
</feature>